<comment type="caution">
    <text evidence="1">The sequence shown here is derived from an EMBL/GenBank/DDBJ whole genome shotgun (WGS) entry which is preliminary data.</text>
</comment>
<dbReference type="EMBL" id="JBBNAE010000003">
    <property type="protein sequence ID" value="KAK9137670.1"/>
    <property type="molecule type" value="Genomic_DNA"/>
</dbReference>
<accession>A0AAP0JRF1</accession>
<dbReference type="Proteomes" id="UP001417504">
    <property type="component" value="Unassembled WGS sequence"/>
</dbReference>
<protein>
    <submittedName>
        <fullName evidence="1">Uncharacterized protein</fullName>
    </submittedName>
</protein>
<keyword evidence="2" id="KW-1185">Reference proteome</keyword>
<gene>
    <name evidence="1" type="ORF">Sjap_008264</name>
</gene>
<name>A0AAP0JRF1_9MAGN</name>
<reference evidence="1 2" key="1">
    <citation type="submission" date="2024-01" db="EMBL/GenBank/DDBJ databases">
        <title>Genome assemblies of Stephania.</title>
        <authorList>
            <person name="Yang L."/>
        </authorList>
    </citation>
    <scope>NUCLEOTIDE SEQUENCE [LARGE SCALE GENOMIC DNA]</scope>
    <source>
        <strain evidence="1">QJT</strain>
        <tissue evidence="1">Leaf</tissue>
    </source>
</reference>
<organism evidence="1 2">
    <name type="scientific">Stephania japonica</name>
    <dbReference type="NCBI Taxonomy" id="461633"/>
    <lineage>
        <taxon>Eukaryota</taxon>
        <taxon>Viridiplantae</taxon>
        <taxon>Streptophyta</taxon>
        <taxon>Embryophyta</taxon>
        <taxon>Tracheophyta</taxon>
        <taxon>Spermatophyta</taxon>
        <taxon>Magnoliopsida</taxon>
        <taxon>Ranunculales</taxon>
        <taxon>Menispermaceae</taxon>
        <taxon>Menispermoideae</taxon>
        <taxon>Cissampelideae</taxon>
        <taxon>Stephania</taxon>
    </lineage>
</organism>
<dbReference type="AlphaFoldDB" id="A0AAP0JRF1"/>
<evidence type="ECO:0000313" key="2">
    <source>
        <dbReference type="Proteomes" id="UP001417504"/>
    </source>
</evidence>
<evidence type="ECO:0000313" key="1">
    <source>
        <dbReference type="EMBL" id="KAK9137670.1"/>
    </source>
</evidence>
<proteinExistence type="predicted"/>
<sequence>MHISSVVSSWNADDELSTFCVGAILILNRQKIIKETNSIDDLIKPVCCETIRLPHWSCAPCNFPASASEASAMSLILLTCQCGRGKVILRQSLTNLVLTDHEVRRSTVIFFVSTAIDLNDAHARACASSPFLLFLTERRKRLSVPFFFFFIFFFFSREGEGERETENTNLRRAVGPPARLVEQSWRSVDREGGEP</sequence>